<dbReference type="GO" id="GO:0016990">
    <property type="term" value="F:arginine deiminase activity"/>
    <property type="evidence" value="ECO:0007669"/>
    <property type="project" value="TreeGrafter"/>
</dbReference>
<dbReference type="GO" id="GO:0016740">
    <property type="term" value="F:transferase activity"/>
    <property type="evidence" value="ECO:0007669"/>
    <property type="project" value="UniProtKB-KW"/>
</dbReference>
<dbReference type="SUPFAM" id="SSF55909">
    <property type="entry name" value="Pentein"/>
    <property type="match status" value="1"/>
</dbReference>
<evidence type="ECO:0000313" key="1">
    <source>
        <dbReference type="EMBL" id="GGL66102.1"/>
    </source>
</evidence>
<dbReference type="OrthoDB" id="334201at2157"/>
<evidence type="ECO:0000313" key="2">
    <source>
        <dbReference type="Proteomes" id="UP000607197"/>
    </source>
</evidence>
<dbReference type="Pfam" id="PF19420">
    <property type="entry name" value="DDAH_eukar"/>
    <property type="match status" value="1"/>
</dbReference>
<comment type="caution">
    <text evidence="1">The sequence shown here is derived from an EMBL/GenBank/DDBJ whole genome shotgun (WGS) entry which is preliminary data.</text>
</comment>
<dbReference type="PANTHER" id="PTHR47271:SF2">
    <property type="entry name" value="ARGININE DEIMINASE"/>
    <property type="match status" value="1"/>
</dbReference>
<accession>A0A830F8V8</accession>
<keyword evidence="2" id="KW-1185">Reference proteome</keyword>
<gene>
    <name evidence="1" type="ORF">GCM10009039_25020</name>
</gene>
<reference evidence="1" key="1">
    <citation type="journal article" date="2014" name="Int. J. Syst. Evol. Microbiol.">
        <title>Complete genome sequence of Corynebacterium casei LMG S-19264T (=DSM 44701T), isolated from a smear-ripened cheese.</title>
        <authorList>
            <consortium name="US DOE Joint Genome Institute (JGI-PGF)"/>
            <person name="Walter F."/>
            <person name="Albersmeier A."/>
            <person name="Kalinowski J."/>
            <person name="Ruckert C."/>
        </authorList>
    </citation>
    <scope>NUCLEOTIDE SEQUENCE</scope>
    <source>
        <strain evidence="1">JCM 19596</strain>
    </source>
</reference>
<proteinExistence type="predicted"/>
<name>A0A830F8V8_9EURY</name>
<dbReference type="AlphaFoldDB" id="A0A830F8V8"/>
<keyword evidence="1" id="KW-0808">Transferase</keyword>
<dbReference type="EMBL" id="BMPG01000003">
    <property type="protein sequence ID" value="GGL66102.1"/>
    <property type="molecule type" value="Genomic_DNA"/>
</dbReference>
<dbReference type="GO" id="GO:0019546">
    <property type="term" value="P:L-arginine deiminase pathway"/>
    <property type="evidence" value="ECO:0007669"/>
    <property type="project" value="TreeGrafter"/>
</dbReference>
<sequence length="287" mass="31026">MTDPSVRSEVGSLDRVIVHEPGDEFTSVVDPDACGWDGLPRRKRAAKEHAELVDTLESHDVDVVELGETGGDLAESLFVRDVAFCIEGGAVVGRMHEPIRHGEELRMTKRLVDLDIPVYHSVHGDGGFEVGNGVWLDEDTLAVGRSKTTNAEGIRQVRGVLDTYGIDIVEVPIFGSTESTGQTHLALVFSMVADDLALVYSPAVPSEFRDLLHDRGIETIDVPTREQRNMATSTIVVDEDVVILSAGNPETQAALEAEGLDVIELDAREIRKTGGGLKGLVLPLARS</sequence>
<organism evidence="1 2">
    <name type="scientific">Halocalculus aciditolerans</name>
    <dbReference type="NCBI Taxonomy" id="1383812"/>
    <lineage>
        <taxon>Archaea</taxon>
        <taxon>Methanobacteriati</taxon>
        <taxon>Methanobacteriota</taxon>
        <taxon>Stenosarchaea group</taxon>
        <taxon>Halobacteria</taxon>
        <taxon>Halobacteriales</taxon>
        <taxon>Halobacteriaceae</taxon>
        <taxon>Halocalculus</taxon>
    </lineage>
</organism>
<protein>
    <submittedName>
        <fullName evidence="1">Amidinotransferase</fullName>
    </submittedName>
</protein>
<dbReference type="RefSeq" id="WP_188979414.1">
    <property type="nucleotide sequence ID" value="NZ_BMPG01000003.1"/>
</dbReference>
<dbReference type="Gene3D" id="3.75.10.10">
    <property type="entry name" value="L-arginine/glycine Amidinotransferase, Chain A"/>
    <property type="match status" value="1"/>
</dbReference>
<dbReference type="Proteomes" id="UP000607197">
    <property type="component" value="Unassembled WGS sequence"/>
</dbReference>
<dbReference type="PANTHER" id="PTHR47271">
    <property type="entry name" value="ARGININE DEIMINASE"/>
    <property type="match status" value="1"/>
</dbReference>
<reference evidence="1" key="2">
    <citation type="submission" date="2020-09" db="EMBL/GenBank/DDBJ databases">
        <authorList>
            <person name="Sun Q."/>
            <person name="Ohkuma M."/>
        </authorList>
    </citation>
    <scope>NUCLEOTIDE SEQUENCE</scope>
    <source>
        <strain evidence="1">JCM 19596</strain>
    </source>
</reference>